<dbReference type="EMBL" id="AKIJ01000005">
    <property type="protein sequence ID" value="KFG25389.1"/>
    <property type="molecule type" value="Genomic_DNA"/>
</dbReference>
<gene>
    <name evidence="1" type="ORF">NESG_02163</name>
</gene>
<proteinExistence type="predicted"/>
<comment type="caution">
    <text evidence="1">The sequence shown here is derived from an EMBL/GenBank/DDBJ whole genome shotgun (WGS) entry which is preliminary data.</text>
</comment>
<dbReference type="GeneID" id="77677136"/>
<dbReference type="RefSeq" id="XP_052903944.1">
    <property type="nucleotide sequence ID" value="XM_053049773.1"/>
</dbReference>
<evidence type="ECO:0000313" key="2">
    <source>
        <dbReference type="Proteomes" id="UP000054524"/>
    </source>
</evidence>
<name>A0A086IZS1_NEMA1</name>
<accession>A0A086IZS1</accession>
<evidence type="ECO:0000313" key="1">
    <source>
        <dbReference type="EMBL" id="KFG25389.1"/>
    </source>
</evidence>
<dbReference type="Proteomes" id="UP000054524">
    <property type="component" value="Unassembled WGS sequence"/>
</dbReference>
<protein>
    <submittedName>
        <fullName evidence="1">Uncharacterized protein</fullName>
    </submittedName>
</protein>
<sequence length="122" mass="14332">MILTLPSFLVRRILRKGQLRDLNGIREVALTGKIIRRTRSSAILFDSFSGIQIQTNHPVLLKEIDESIEKNYPVHVVCTLERIPRARLHAKSVRRSTFSEEMYRTLEAIEFWKKVQFQKQPK</sequence>
<dbReference type="AlphaFoldDB" id="A0A086IZS1"/>
<reference evidence="1 2" key="1">
    <citation type="journal article" date="2014" name="Genome Announc.">
        <title>Genome Sequence of the Microsporidian Species Nematocida sp1 Strain ERTm6 (ATCC PRA-372).</title>
        <authorList>
            <person name="Bakowski M.A."/>
            <person name="Priest M."/>
            <person name="Young S."/>
            <person name="Cuomo C.A."/>
            <person name="Troemel E.R."/>
        </authorList>
    </citation>
    <scope>NUCLEOTIDE SEQUENCE [LARGE SCALE GENOMIC DNA]</scope>
    <source>
        <strain evidence="1 2">ERTm6</strain>
    </source>
</reference>
<keyword evidence="2" id="KW-1185">Reference proteome</keyword>
<dbReference type="HOGENOM" id="CLU_2027329_0_0_1"/>
<dbReference type="OrthoDB" id="2193564at2759"/>
<organism evidence="1 2">
    <name type="scientific">Nematocida ausubeli (strain ATCC PRA-371 / ERTm2)</name>
    <name type="common">Nematode killer fungus</name>
    <dbReference type="NCBI Taxonomy" id="1913371"/>
    <lineage>
        <taxon>Eukaryota</taxon>
        <taxon>Fungi</taxon>
        <taxon>Fungi incertae sedis</taxon>
        <taxon>Microsporidia</taxon>
        <taxon>Nematocida</taxon>
    </lineage>
</organism>